<keyword evidence="3" id="KW-1185">Reference proteome</keyword>
<dbReference type="AlphaFoldDB" id="A0A6A5Z840"/>
<keyword evidence="1" id="KW-0732">Signal</keyword>
<dbReference type="Proteomes" id="UP000799770">
    <property type="component" value="Unassembled WGS sequence"/>
</dbReference>
<evidence type="ECO:0000313" key="3">
    <source>
        <dbReference type="Proteomes" id="UP000799770"/>
    </source>
</evidence>
<organism evidence="2 3">
    <name type="scientific">Lophiotrema nucula</name>
    <dbReference type="NCBI Taxonomy" id="690887"/>
    <lineage>
        <taxon>Eukaryota</taxon>
        <taxon>Fungi</taxon>
        <taxon>Dikarya</taxon>
        <taxon>Ascomycota</taxon>
        <taxon>Pezizomycotina</taxon>
        <taxon>Dothideomycetes</taxon>
        <taxon>Pleosporomycetidae</taxon>
        <taxon>Pleosporales</taxon>
        <taxon>Lophiotremataceae</taxon>
        <taxon>Lophiotrema</taxon>
    </lineage>
</organism>
<proteinExistence type="predicted"/>
<sequence>MFVSNTFILLSSLALGALSTPTPSLAARSQGKSLQIVAHEVAPDQLQYRFYVWPQGTSVDVCNTSPIDAVGGFIDNVEDDINNAPFIMDEVSGKFDGGDCKYSSNIIDNPGELSCASWGKDVKIDCAAEAEKGHVTHDDCWNDEKYQRVIKCEW</sequence>
<gene>
    <name evidence="2" type="ORF">BDV96DRAFT_659992</name>
</gene>
<evidence type="ECO:0000313" key="2">
    <source>
        <dbReference type="EMBL" id="KAF2115592.1"/>
    </source>
</evidence>
<reference evidence="2" key="1">
    <citation type="journal article" date="2020" name="Stud. Mycol.">
        <title>101 Dothideomycetes genomes: a test case for predicting lifestyles and emergence of pathogens.</title>
        <authorList>
            <person name="Haridas S."/>
            <person name="Albert R."/>
            <person name="Binder M."/>
            <person name="Bloem J."/>
            <person name="Labutti K."/>
            <person name="Salamov A."/>
            <person name="Andreopoulos B."/>
            <person name="Baker S."/>
            <person name="Barry K."/>
            <person name="Bills G."/>
            <person name="Bluhm B."/>
            <person name="Cannon C."/>
            <person name="Castanera R."/>
            <person name="Culley D."/>
            <person name="Daum C."/>
            <person name="Ezra D."/>
            <person name="Gonzalez J."/>
            <person name="Henrissat B."/>
            <person name="Kuo A."/>
            <person name="Liang C."/>
            <person name="Lipzen A."/>
            <person name="Lutzoni F."/>
            <person name="Magnuson J."/>
            <person name="Mondo S."/>
            <person name="Nolan M."/>
            <person name="Ohm R."/>
            <person name="Pangilinan J."/>
            <person name="Park H.-J."/>
            <person name="Ramirez L."/>
            <person name="Alfaro M."/>
            <person name="Sun H."/>
            <person name="Tritt A."/>
            <person name="Yoshinaga Y."/>
            <person name="Zwiers L.-H."/>
            <person name="Turgeon B."/>
            <person name="Goodwin S."/>
            <person name="Spatafora J."/>
            <person name="Crous P."/>
            <person name="Grigoriev I."/>
        </authorList>
    </citation>
    <scope>NUCLEOTIDE SEQUENCE</scope>
    <source>
        <strain evidence="2">CBS 627.86</strain>
    </source>
</reference>
<name>A0A6A5Z840_9PLEO</name>
<accession>A0A6A5Z840</accession>
<feature type="signal peptide" evidence="1">
    <location>
        <begin position="1"/>
        <end position="19"/>
    </location>
</feature>
<dbReference type="EMBL" id="ML977323">
    <property type="protein sequence ID" value="KAF2115592.1"/>
    <property type="molecule type" value="Genomic_DNA"/>
</dbReference>
<feature type="chain" id="PRO_5025459738" evidence="1">
    <location>
        <begin position="20"/>
        <end position="154"/>
    </location>
</feature>
<protein>
    <submittedName>
        <fullName evidence="2">Uncharacterized protein</fullName>
    </submittedName>
</protein>
<evidence type="ECO:0000256" key="1">
    <source>
        <dbReference type="SAM" id="SignalP"/>
    </source>
</evidence>